<dbReference type="EMBL" id="FP565176">
    <property type="protein sequence ID" value="CBA14850.1"/>
    <property type="molecule type" value="Genomic_DNA"/>
</dbReference>
<organism evidence="2 3">
    <name type="scientific">Xanthomonas albilineans (strain GPE PC73 / CFBP 7063)</name>
    <dbReference type="NCBI Taxonomy" id="380358"/>
    <lineage>
        <taxon>Bacteria</taxon>
        <taxon>Pseudomonadati</taxon>
        <taxon>Pseudomonadota</taxon>
        <taxon>Gammaproteobacteria</taxon>
        <taxon>Lysobacterales</taxon>
        <taxon>Lysobacteraceae</taxon>
        <taxon>Xanthomonas</taxon>
    </lineage>
</organism>
<dbReference type="PATRIC" id="fig|29447.3.peg.314"/>
<evidence type="ECO:0000313" key="2">
    <source>
        <dbReference type="EMBL" id="CBA14850.1"/>
    </source>
</evidence>
<dbReference type="RefSeq" id="WP_012914867.1">
    <property type="nucleotide sequence ID" value="NC_013722.1"/>
</dbReference>
<sequence>MNKTMLLCLLALALPAFAKHAKTADDYIYLSTGDFAKAKPLLARSDIKGAQVIYPWRMLEKSKGVYDFTAIEHDLAYLQSVHKPLFVQLQDRFFSADARRIPEYLLKDPIYGGGLAKQGDSTSGEGWVSMQWNSHVRERYQALLKALAERFDGRIRGINLPESAIDLDKPKDSAGGFSCDGYFQATLENAAYARAVFKHSAVVQYINFWPCEWNNDHRYMQRAFDFAVAHHIGIGGPDVLPNKNAQMHNAYPFFHAYKGRLDLVAMAVQEPDLDYRDPRTGQVVGKVEQSTFATDYLGAHIIFWSLSSPWLQSH</sequence>
<dbReference type="AlphaFoldDB" id="D2UBB6"/>
<dbReference type="eggNOG" id="ENOG502Z7W9">
    <property type="taxonomic scope" value="Bacteria"/>
</dbReference>
<keyword evidence="3" id="KW-1185">Reference proteome</keyword>
<keyword evidence="1" id="KW-0732">Signal</keyword>
<reference evidence="2 3" key="1">
    <citation type="journal article" date="2009" name="BMC Genomics">
        <title>The complete genome sequence of Xanthomonas albilineans provides new insights into the reductive genome evolution of the xylem-limited Xanthomonadaceae.</title>
        <authorList>
            <person name="Pieretti I."/>
            <person name="Royer M."/>
            <person name="Barbe V."/>
            <person name="Carrere S."/>
            <person name="Koebnik R."/>
            <person name="Cociancich S."/>
            <person name="Couloux A."/>
            <person name="Darrasse A."/>
            <person name="Gouzy J."/>
            <person name="Jacques M.A."/>
            <person name="Lauber E."/>
            <person name="Manceau C."/>
            <person name="Mangenot S."/>
            <person name="Poussier S."/>
            <person name="Segurens B."/>
            <person name="Szurek B."/>
            <person name="Verdier V."/>
            <person name="Arlat M."/>
            <person name="Rott P."/>
        </authorList>
    </citation>
    <scope>NUCLEOTIDE SEQUENCE [LARGE SCALE GENOMIC DNA]</scope>
    <source>
        <strain evidence="3">GPE PC73 / CFBP 7063</strain>
    </source>
</reference>
<dbReference type="Gene3D" id="3.20.20.80">
    <property type="entry name" value="Glycosidases"/>
    <property type="match status" value="1"/>
</dbReference>
<proteinExistence type="predicted"/>
<feature type="signal peptide" evidence="1">
    <location>
        <begin position="1"/>
        <end position="18"/>
    </location>
</feature>
<gene>
    <name evidence="2" type="ordered locus">XALc_0308</name>
</gene>
<dbReference type="OrthoDB" id="4047605at2"/>
<dbReference type="Proteomes" id="UP000001890">
    <property type="component" value="Chromosome"/>
</dbReference>
<protein>
    <recommendedName>
        <fullName evidence="4">Secreted protein</fullName>
    </recommendedName>
</protein>
<evidence type="ECO:0000313" key="3">
    <source>
        <dbReference type="Proteomes" id="UP000001890"/>
    </source>
</evidence>
<name>D2UBB6_XANAP</name>
<feature type="chain" id="PRO_5003037997" description="Secreted protein" evidence="1">
    <location>
        <begin position="19"/>
        <end position="314"/>
    </location>
</feature>
<accession>D2UBB6</accession>
<dbReference type="GeneID" id="57875619"/>
<evidence type="ECO:0008006" key="4">
    <source>
        <dbReference type="Google" id="ProtNLM"/>
    </source>
</evidence>
<dbReference type="KEGG" id="xal:XALC_0308"/>
<evidence type="ECO:0000256" key="1">
    <source>
        <dbReference type="SAM" id="SignalP"/>
    </source>
</evidence>
<dbReference type="SUPFAM" id="SSF51445">
    <property type="entry name" value="(Trans)glycosidases"/>
    <property type="match status" value="1"/>
</dbReference>
<dbReference type="InterPro" id="IPR017853">
    <property type="entry name" value="GH"/>
</dbReference>